<keyword evidence="12 14" id="KW-0186">Copper</keyword>
<dbReference type="Proteomes" id="UP000005824">
    <property type="component" value="Unassembled WGS sequence"/>
</dbReference>
<dbReference type="InterPro" id="IPR001287">
    <property type="entry name" value="NO2-reductase_Cu"/>
</dbReference>
<evidence type="ECO:0000256" key="11">
    <source>
        <dbReference type="ARBA" id="ARBA00023004"/>
    </source>
</evidence>
<evidence type="ECO:0000256" key="10">
    <source>
        <dbReference type="ARBA" id="ARBA00023002"/>
    </source>
</evidence>
<dbReference type="InterPro" id="IPR009056">
    <property type="entry name" value="Cyt_c-like_dom"/>
</dbReference>
<reference evidence="17 18" key="1">
    <citation type="journal article" date="2011" name="J. Bacteriol.">
        <title>Genome sequence of Chthoniobacter flavus Ellin428, an aerobic heterotrophic soil bacterium.</title>
        <authorList>
            <person name="Kant R."/>
            <person name="van Passel M.W."/>
            <person name="Palva A."/>
            <person name="Lucas S."/>
            <person name="Lapidus A."/>
            <person name="Glavina Del Rio T."/>
            <person name="Dalin E."/>
            <person name="Tice H."/>
            <person name="Bruce D."/>
            <person name="Goodwin L."/>
            <person name="Pitluck S."/>
            <person name="Larimer F.W."/>
            <person name="Land M.L."/>
            <person name="Hauser L."/>
            <person name="Sangwan P."/>
            <person name="de Vos W.M."/>
            <person name="Janssen P.H."/>
            <person name="Smidt H."/>
        </authorList>
    </citation>
    <scope>NUCLEOTIDE SEQUENCE [LARGE SCALE GENOMIC DNA]</scope>
    <source>
        <strain evidence="17 18">Ellin428</strain>
    </source>
</reference>
<dbReference type="SUPFAM" id="SSF49503">
    <property type="entry name" value="Cupredoxins"/>
    <property type="match status" value="2"/>
</dbReference>
<feature type="binding site" description="type 1 copper site" evidence="14">
    <location>
        <position position="333"/>
    </location>
    <ligand>
        <name>Cu cation</name>
        <dbReference type="ChEBI" id="CHEBI:23378"/>
        <label>1</label>
    </ligand>
</feature>
<dbReference type="NCBIfam" id="TIGR02376">
    <property type="entry name" value="Cu_nitrite_red"/>
    <property type="match status" value="1"/>
</dbReference>
<keyword evidence="18" id="KW-1185">Reference proteome</keyword>
<evidence type="ECO:0000313" key="17">
    <source>
        <dbReference type="EMBL" id="EDY19063.1"/>
    </source>
</evidence>
<comment type="caution">
    <text evidence="17">The sequence shown here is derived from an EMBL/GenBank/DDBJ whole genome shotgun (WGS) entry which is preliminary data.</text>
</comment>
<proteinExistence type="inferred from homology"/>
<dbReference type="InParanoid" id="B4D2V2"/>
<keyword evidence="9" id="KW-0677">Repeat</keyword>
<dbReference type="eggNOG" id="COG2010">
    <property type="taxonomic scope" value="Bacteria"/>
</dbReference>
<dbReference type="SUPFAM" id="SSF46626">
    <property type="entry name" value="Cytochrome c"/>
    <property type="match status" value="1"/>
</dbReference>
<feature type="binding site" description="type 1 copper site" evidence="14">
    <location>
        <position position="186"/>
    </location>
    <ligand>
        <name>Cu cation</name>
        <dbReference type="ChEBI" id="CHEBI:23378"/>
        <label>1</label>
    </ligand>
</feature>
<keyword evidence="7 15" id="KW-0349">Heme</keyword>
<dbReference type="Gene3D" id="1.10.760.10">
    <property type="entry name" value="Cytochrome c-like domain"/>
    <property type="match status" value="1"/>
</dbReference>
<dbReference type="Gene3D" id="2.60.40.420">
    <property type="entry name" value="Cupredoxins - blue copper proteins"/>
    <property type="match status" value="2"/>
</dbReference>
<dbReference type="EC" id="1.7.2.1" evidence="5"/>
<dbReference type="InterPro" id="IPR036909">
    <property type="entry name" value="Cyt_c-like_dom_sf"/>
</dbReference>
<comment type="subunit">
    <text evidence="4">Homotrimer.</text>
</comment>
<dbReference type="InterPro" id="IPR011706">
    <property type="entry name" value="Cu-oxidase_C"/>
</dbReference>
<dbReference type="Pfam" id="PF00034">
    <property type="entry name" value="Cytochrom_C"/>
    <property type="match status" value="1"/>
</dbReference>
<comment type="cofactor">
    <cofactor evidence="2 14">
        <name>Cu(2+)</name>
        <dbReference type="ChEBI" id="CHEBI:29036"/>
    </cofactor>
</comment>
<keyword evidence="11 15" id="KW-0408">Iron</keyword>
<name>B4D2V2_9BACT</name>
<evidence type="ECO:0000256" key="5">
    <source>
        <dbReference type="ARBA" id="ARBA00011882"/>
    </source>
</evidence>
<evidence type="ECO:0000256" key="14">
    <source>
        <dbReference type="PIRSR" id="PIRSR601287-1"/>
    </source>
</evidence>
<organism evidence="17 18">
    <name type="scientific">Chthoniobacter flavus Ellin428</name>
    <dbReference type="NCBI Taxonomy" id="497964"/>
    <lineage>
        <taxon>Bacteria</taxon>
        <taxon>Pseudomonadati</taxon>
        <taxon>Verrucomicrobiota</taxon>
        <taxon>Spartobacteria</taxon>
        <taxon>Chthoniobacterales</taxon>
        <taxon>Chthoniobacteraceae</taxon>
        <taxon>Chthoniobacter</taxon>
    </lineage>
</organism>
<dbReference type="CDD" id="cd04208">
    <property type="entry name" value="CuRO_2_CuNIR"/>
    <property type="match status" value="1"/>
</dbReference>
<dbReference type="InterPro" id="IPR051459">
    <property type="entry name" value="Cytochrome_c-type_DH"/>
</dbReference>
<feature type="binding site" description="type 1 copper site" evidence="14">
    <location>
        <position position="137"/>
    </location>
    <ligand>
        <name>Cu cation</name>
        <dbReference type="ChEBI" id="CHEBI:23378"/>
        <label>1</label>
    </ligand>
</feature>
<dbReference type="CDD" id="cd11020">
    <property type="entry name" value="CuRO_1_CuNIR"/>
    <property type="match status" value="1"/>
</dbReference>
<feature type="binding site" description="type 1 copper site" evidence="14">
    <location>
        <position position="142"/>
    </location>
    <ligand>
        <name>Cu cation</name>
        <dbReference type="ChEBI" id="CHEBI:23378"/>
        <label>1</label>
    </ligand>
</feature>
<sequence length="516" mass="55557" precursor="true">MTAAISNFVPFTFDNLRRTGISLLTAILFSTVLVTAAETESFPTKNSAVKIVDPEVVGEERAVITQAPNVPPPIQRKHPTKVIVELEVREVVKKLADGVDYLFWTFGGDVPGSFIRIREGDLVEFHLSNHPDNKMPHNIDLHAVTGPGGGATSSFTAPGHTSQFSFKALNPGLYIYHCATAPVPMHVGNGMYGLILVEPKEGLPPVDHEYYVMQGEFYTQGKFGEEGLQAFDQEKALDERPSYVVFNGAVGSLVGDNALKAKVGERVRLFVGNGGPNLTSSFHVIGEIFDNVYQEGGTTATQHNVQTTMIPAGGSAIVEFKVDVPGTFILVDHSLYRAFNKGALGMLKVDGPENLIVYSGKEVDAIYLGKQAPENIAAGKSVAELQAKVAMAIKADPKISGLNKEIQMEKGKRVFLQTCFACHQPTGLGLPGVFPPLAKSDYLMADKARSIMGVIKGNTGPLKVNGADYNGVMPPVMLTDEQIANVLTYVRNSFGNEGDAVTVEEVSKVRAEAAHQ</sequence>
<feature type="binding site" description="type 1 copper site" evidence="14">
    <location>
        <position position="177"/>
    </location>
    <ligand>
        <name>Cu cation</name>
        <dbReference type="ChEBI" id="CHEBI:23378"/>
        <label>1</label>
    </ligand>
</feature>
<keyword evidence="8 14" id="KW-0479">Metal-binding</keyword>
<protein>
    <recommendedName>
        <fullName evidence="6">Copper-containing nitrite reductase</fullName>
        <ecNumber evidence="5">1.7.2.1</ecNumber>
    </recommendedName>
</protein>
<dbReference type="InterPro" id="IPR008972">
    <property type="entry name" value="Cupredoxin"/>
</dbReference>
<dbReference type="Pfam" id="PF07732">
    <property type="entry name" value="Cu-oxidase_3"/>
    <property type="match status" value="1"/>
</dbReference>
<dbReference type="AlphaFoldDB" id="B4D2V2"/>
<dbReference type="InterPro" id="IPR011707">
    <property type="entry name" value="Cu-oxidase-like_N"/>
</dbReference>
<evidence type="ECO:0000256" key="7">
    <source>
        <dbReference type="ARBA" id="ARBA00022617"/>
    </source>
</evidence>
<dbReference type="GO" id="GO:0009055">
    <property type="term" value="F:electron transfer activity"/>
    <property type="evidence" value="ECO:0007669"/>
    <property type="project" value="InterPro"/>
</dbReference>
<dbReference type="RefSeq" id="WP_006980565.1">
    <property type="nucleotide sequence ID" value="NZ_ABVL01000009.1"/>
</dbReference>
<dbReference type="GO" id="GO:0050421">
    <property type="term" value="F:nitrite reductase (NO-forming) activity"/>
    <property type="evidence" value="ECO:0007669"/>
    <property type="project" value="UniProtKB-EC"/>
</dbReference>
<dbReference type="Pfam" id="PF07731">
    <property type="entry name" value="Cu-oxidase_2"/>
    <property type="match status" value="1"/>
</dbReference>
<evidence type="ECO:0000256" key="1">
    <source>
        <dbReference type="ARBA" id="ARBA00001960"/>
    </source>
</evidence>
<evidence type="ECO:0000259" key="16">
    <source>
        <dbReference type="PROSITE" id="PS51007"/>
    </source>
</evidence>
<gene>
    <name evidence="17" type="ORF">CfE428DRAFT_3240</name>
</gene>
<evidence type="ECO:0000256" key="8">
    <source>
        <dbReference type="ARBA" id="ARBA00022723"/>
    </source>
</evidence>
<evidence type="ECO:0000256" key="2">
    <source>
        <dbReference type="ARBA" id="ARBA00001973"/>
    </source>
</evidence>
<dbReference type="PANTHER" id="PTHR35008:SF8">
    <property type="entry name" value="ALCOHOL DEHYDROGENASE CYTOCHROME C SUBUNIT"/>
    <property type="match status" value="1"/>
</dbReference>
<comment type="catalytic activity">
    <reaction evidence="13">
        <text>nitric oxide + Fe(III)-[cytochrome c] + H2O = Fe(II)-[cytochrome c] + nitrite + 2 H(+)</text>
        <dbReference type="Rhea" id="RHEA:15233"/>
        <dbReference type="Rhea" id="RHEA-COMP:10350"/>
        <dbReference type="Rhea" id="RHEA-COMP:14399"/>
        <dbReference type="ChEBI" id="CHEBI:15377"/>
        <dbReference type="ChEBI" id="CHEBI:15378"/>
        <dbReference type="ChEBI" id="CHEBI:16301"/>
        <dbReference type="ChEBI" id="CHEBI:16480"/>
        <dbReference type="ChEBI" id="CHEBI:29033"/>
        <dbReference type="ChEBI" id="CHEBI:29034"/>
        <dbReference type="EC" id="1.7.2.1"/>
    </reaction>
</comment>
<dbReference type="EMBL" id="ABVL01000009">
    <property type="protein sequence ID" value="EDY19063.1"/>
    <property type="molecule type" value="Genomic_DNA"/>
</dbReference>
<feature type="binding site" description="type 1 copper site" evidence="14">
    <location>
        <position position="178"/>
    </location>
    <ligand>
        <name>Cu cation</name>
        <dbReference type="ChEBI" id="CHEBI:23378"/>
        <label>1</label>
    </ligand>
</feature>
<evidence type="ECO:0000256" key="12">
    <source>
        <dbReference type="ARBA" id="ARBA00023008"/>
    </source>
</evidence>
<feature type="binding site" description="type 1 copper site" evidence="14">
    <location>
        <position position="191"/>
    </location>
    <ligand>
        <name>Cu cation</name>
        <dbReference type="ChEBI" id="CHEBI:23378"/>
        <label>1</label>
    </ligand>
</feature>
<dbReference type="PANTHER" id="PTHR35008">
    <property type="entry name" value="BLL4482 PROTEIN-RELATED"/>
    <property type="match status" value="1"/>
</dbReference>
<feature type="domain" description="Cytochrome c" evidence="16">
    <location>
        <begin position="406"/>
        <end position="494"/>
    </location>
</feature>
<evidence type="ECO:0000256" key="9">
    <source>
        <dbReference type="ARBA" id="ARBA00022737"/>
    </source>
</evidence>
<evidence type="ECO:0000256" key="4">
    <source>
        <dbReference type="ARBA" id="ARBA00011233"/>
    </source>
</evidence>
<comment type="similarity">
    <text evidence="3">Belongs to the multicopper oxidase family.</text>
</comment>
<comment type="cofactor">
    <cofactor evidence="1 14">
        <name>Cu(+)</name>
        <dbReference type="ChEBI" id="CHEBI:49552"/>
    </cofactor>
</comment>
<evidence type="ECO:0000256" key="6">
    <source>
        <dbReference type="ARBA" id="ARBA00017290"/>
    </source>
</evidence>
<dbReference type="GO" id="GO:0020037">
    <property type="term" value="F:heme binding"/>
    <property type="evidence" value="ECO:0007669"/>
    <property type="project" value="InterPro"/>
</dbReference>
<dbReference type="STRING" id="497964.CfE428DRAFT_3240"/>
<evidence type="ECO:0000256" key="13">
    <source>
        <dbReference type="ARBA" id="ARBA00049340"/>
    </source>
</evidence>
<accession>B4D2V2</accession>
<dbReference type="GO" id="GO:0005507">
    <property type="term" value="F:copper ion binding"/>
    <property type="evidence" value="ECO:0007669"/>
    <property type="project" value="InterPro"/>
</dbReference>
<evidence type="ECO:0000256" key="3">
    <source>
        <dbReference type="ARBA" id="ARBA00010609"/>
    </source>
</evidence>
<evidence type="ECO:0000313" key="18">
    <source>
        <dbReference type="Proteomes" id="UP000005824"/>
    </source>
</evidence>
<dbReference type="PRINTS" id="PR00695">
    <property type="entry name" value="CUNO2RDTASE"/>
</dbReference>
<dbReference type="eggNOG" id="COG2132">
    <property type="taxonomic scope" value="Bacteria"/>
</dbReference>
<dbReference type="PROSITE" id="PS51007">
    <property type="entry name" value="CYTC"/>
    <property type="match status" value="1"/>
</dbReference>
<evidence type="ECO:0000256" key="15">
    <source>
        <dbReference type="PROSITE-ProRule" id="PRU00433"/>
    </source>
</evidence>
<dbReference type="FunFam" id="2.60.40.420:FF:000093">
    <property type="entry name" value="Copper-containing nitrite reductase"/>
    <property type="match status" value="1"/>
</dbReference>
<keyword evidence="10 17" id="KW-0560">Oxidoreductase</keyword>